<protein>
    <submittedName>
        <fullName evidence="2">Putative conserved secreted protein</fullName>
    </submittedName>
</protein>
<keyword evidence="1" id="KW-0732">Signal</keyword>
<reference evidence="2" key="1">
    <citation type="submission" date="2019-12" db="EMBL/GenBank/DDBJ databases">
        <title>An insight into the sialome of adult female Ixodes ricinus ticks feeding for 6 days.</title>
        <authorList>
            <person name="Perner J."/>
            <person name="Ribeiro J.M.C."/>
        </authorList>
    </citation>
    <scope>NUCLEOTIDE SEQUENCE</scope>
    <source>
        <strain evidence="2">Semi-engorged</strain>
        <tissue evidence="2">Salivary glands</tissue>
    </source>
</reference>
<proteinExistence type="predicted"/>
<sequence>MYETGHSFSMTANQKMIAVLLVVFVHSLQITSAGNPTIKGDFTNLPPRCETKAKEYIKNKFPDLVVNSPNSAQNKMNITNEIIMRQVYRDERKAVFMQATLRLRYCDFYYIREPPIGPRIQGELALPDGFPCGFGSTCYEGACVCSACS</sequence>
<dbReference type="AlphaFoldDB" id="A0A6B0UVD3"/>
<accession>A0A6B0UVD3</accession>
<feature type="chain" id="PRO_5025370586" evidence="1">
    <location>
        <begin position="34"/>
        <end position="149"/>
    </location>
</feature>
<dbReference type="EMBL" id="GIFC01011542">
    <property type="protein sequence ID" value="MXU93625.1"/>
    <property type="molecule type" value="Transcribed_RNA"/>
</dbReference>
<organism evidence="2">
    <name type="scientific">Ixodes ricinus</name>
    <name type="common">Common tick</name>
    <name type="synonym">Acarus ricinus</name>
    <dbReference type="NCBI Taxonomy" id="34613"/>
    <lineage>
        <taxon>Eukaryota</taxon>
        <taxon>Metazoa</taxon>
        <taxon>Ecdysozoa</taxon>
        <taxon>Arthropoda</taxon>
        <taxon>Chelicerata</taxon>
        <taxon>Arachnida</taxon>
        <taxon>Acari</taxon>
        <taxon>Parasitiformes</taxon>
        <taxon>Ixodida</taxon>
        <taxon>Ixodoidea</taxon>
        <taxon>Ixodidae</taxon>
        <taxon>Ixodinae</taxon>
        <taxon>Ixodes</taxon>
    </lineage>
</organism>
<feature type="signal peptide" evidence="1">
    <location>
        <begin position="1"/>
        <end position="33"/>
    </location>
</feature>
<name>A0A6B0UVD3_IXORI</name>
<evidence type="ECO:0000313" key="2">
    <source>
        <dbReference type="EMBL" id="MXU93625.1"/>
    </source>
</evidence>
<evidence type="ECO:0000256" key="1">
    <source>
        <dbReference type="SAM" id="SignalP"/>
    </source>
</evidence>